<dbReference type="RefSeq" id="WP_034933497.1">
    <property type="nucleotide sequence ID" value="NZ_JBHLYB010000316.1"/>
</dbReference>
<accession>A0A014NT26</accession>
<comment type="caution">
    <text evidence="6">The sequence shown here is derived from an EMBL/GenBank/DDBJ whole genome shotgun (WGS) entry which is preliminary data.</text>
</comment>
<dbReference type="GO" id="GO:0043565">
    <property type="term" value="F:sequence-specific DNA binding"/>
    <property type="evidence" value="ECO:0007669"/>
    <property type="project" value="TreeGrafter"/>
</dbReference>
<name>A0A014NT26_9GAMM</name>
<dbReference type="STRING" id="69222.BG55_01440"/>
<dbReference type="OrthoDB" id="5526340at2"/>
<evidence type="ECO:0000256" key="2">
    <source>
        <dbReference type="ARBA" id="ARBA00023015"/>
    </source>
</evidence>
<keyword evidence="7" id="KW-1185">Reference proteome</keyword>
<feature type="domain" description="HTH lysR-type" evidence="5">
    <location>
        <begin position="4"/>
        <end position="61"/>
    </location>
</feature>
<dbReference type="PROSITE" id="PS50931">
    <property type="entry name" value="HTH_LYSR"/>
    <property type="match status" value="1"/>
</dbReference>
<keyword evidence="3" id="KW-0238">DNA-binding</keyword>
<dbReference type="InterPro" id="IPR058163">
    <property type="entry name" value="LysR-type_TF_proteobact-type"/>
</dbReference>
<sequence>MSLPPLYALRAFEAAARLGSFSKAADLLNVTPGAISRHIRTLEAWFDCELFRRNGPRIIVTDAGRVLANQLTEGFFCIERACFAFRSNNHNLRLKAPSTLTMRWLLDVLNAFRESNATPHVEITSVWMDTDVVDFSFEPYDCAILLGNGNFGETTASKLLFDEWLIPVCTPLLKTAAQVNLAGCELIHPSPDRRDWRRWLKKTGKYPGLNLSGGKVFDTLEQGNLAAISGHGVSVGDLLLSLEAINNGLLSLPFEQAVATGDGYYLVWPANSPRLKNIELLFDWLKKSVPVLPQKGILYSDPV</sequence>
<dbReference type="AlphaFoldDB" id="A0A014NT26"/>
<dbReference type="InterPro" id="IPR000847">
    <property type="entry name" value="LysR_HTH_N"/>
</dbReference>
<dbReference type="SUPFAM" id="SSF46785">
    <property type="entry name" value="Winged helix' DNA-binding domain"/>
    <property type="match status" value="1"/>
</dbReference>
<dbReference type="Proteomes" id="UP000019918">
    <property type="component" value="Unassembled WGS sequence"/>
</dbReference>
<comment type="similarity">
    <text evidence="1">Belongs to the LysR transcriptional regulatory family.</text>
</comment>
<evidence type="ECO:0000313" key="6">
    <source>
        <dbReference type="EMBL" id="EXU77015.1"/>
    </source>
</evidence>
<evidence type="ECO:0000256" key="3">
    <source>
        <dbReference type="ARBA" id="ARBA00023125"/>
    </source>
</evidence>
<dbReference type="Gene3D" id="3.40.190.10">
    <property type="entry name" value="Periplasmic binding protein-like II"/>
    <property type="match status" value="2"/>
</dbReference>
<dbReference type="PATRIC" id="fig|69222.5.peg.309"/>
<dbReference type="EMBL" id="JFHN01000018">
    <property type="protein sequence ID" value="EXU77015.1"/>
    <property type="molecule type" value="Genomic_DNA"/>
</dbReference>
<evidence type="ECO:0000313" key="7">
    <source>
        <dbReference type="Proteomes" id="UP000019918"/>
    </source>
</evidence>
<dbReference type="Pfam" id="PF00126">
    <property type="entry name" value="HTH_1"/>
    <property type="match status" value="1"/>
</dbReference>
<dbReference type="PANTHER" id="PTHR30537">
    <property type="entry name" value="HTH-TYPE TRANSCRIPTIONAL REGULATOR"/>
    <property type="match status" value="1"/>
</dbReference>
<gene>
    <name evidence="6" type="ORF">BG55_01440</name>
</gene>
<protein>
    <submittedName>
        <fullName evidence="6">LysR family transcriptional regulator</fullName>
    </submittedName>
</protein>
<dbReference type="InterPro" id="IPR036390">
    <property type="entry name" value="WH_DNA-bd_sf"/>
</dbReference>
<proteinExistence type="inferred from homology"/>
<dbReference type="GO" id="GO:0006351">
    <property type="term" value="P:DNA-templated transcription"/>
    <property type="evidence" value="ECO:0007669"/>
    <property type="project" value="TreeGrafter"/>
</dbReference>
<dbReference type="InterPro" id="IPR005119">
    <property type="entry name" value="LysR_subst-bd"/>
</dbReference>
<keyword evidence="4" id="KW-0804">Transcription</keyword>
<dbReference type="Pfam" id="PF03466">
    <property type="entry name" value="LysR_substrate"/>
    <property type="match status" value="1"/>
</dbReference>
<dbReference type="GO" id="GO:0003700">
    <property type="term" value="F:DNA-binding transcription factor activity"/>
    <property type="evidence" value="ECO:0007669"/>
    <property type="project" value="InterPro"/>
</dbReference>
<dbReference type="InterPro" id="IPR036388">
    <property type="entry name" value="WH-like_DNA-bd_sf"/>
</dbReference>
<dbReference type="Gene3D" id="1.10.10.10">
    <property type="entry name" value="Winged helix-like DNA-binding domain superfamily/Winged helix DNA-binding domain"/>
    <property type="match status" value="1"/>
</dbReference>
<dbReference type="SUPFAM" id="SSF53850">
    <property type="entry name" value="Periplasmic binding protein-like II"/>
    <property type="match status" value="1"/>
</dbReference>
<evidence type="ECO:0000256" key="1">
    <source>
        <dbReference type="ARBA" id="ARBA00009437"/>
    </source>
</evidence>
<organism evidence="6 7">
    <name type="scientific">Erwinia mallotivora</name>
    <dbReference type="NCBI Taxonomy" id="69222"/>
    <lineage>
        <taxon>Bacteria</taxon>
        <taxon>Pseudomonadati</taxon>
        <taxon>Pseudomonadota</taxon>
        <taxon>Gammaproteobacteria</taxon>
        <taxon>Enterobacterales</taxon>
        <taxon>Erwiniaceae</taxon>
        <taxon>Erwinia</taxon>
    </lineage>
</organism>
<evidence type="ECO:0000256" key="4">
    <source>
        <dbReference type="ARBA" id="ARBA00023163"/>
    </source>
</evidence>
<evidence type="ECO:0000259" key="5">
    <source>
        <dbReference type="PROSITE" id="PS50931"/>
    </source>
</evidence>
<keyword evidence="2" id="KW-0805">Transcription regulation</keyword>
<reference evidence="6 7" key="1">
    <citation type="submission" date="2014-02" db="EMBL/GenBank/DDBJ databases">
        <title>Draft genome of Erwinia mallotivora strain BT-MARDI, a papaya dieback pathogen.</title>
        <authorList>
            <person name="Redzuan R."/>
            <person name="Abu Bakar N."/>
            <person name="Badrun R."/>
            <person name="Mohd Raih M.F."/>
            <person name="Rozano L."/>
            <person name="Mat Amin N."/>
        </authorList>
    </citation>
    <scope>NUCLEOTIDE SEQUENCE [LARGE SCALE GENOMIC DNA]</scope>
    <source>
        <strain evidence="6 7">BT-MARDI</strain>
    </source>
</reference>
<dbReference type="PANTHER" id="PTHR30537:SF26">
    <property type="entry name" value="GLYCINE CLEAVAGE SYSTEM TRANSCRIPTIONAL ACTIVATOR"/>
    <property type="match status" value="1"/>
</dbReference>